<dbReference type="GO" id="GO:0016491">
    <property type="term" value="F:oxidoreductase activity"/>
    <property type="evidence" value="ECO:0007669"/>
    <property type="project" value="UniProtKB-KW"/>
</dbReference>
<proteinExistence type="predicted"/>
<evidence type="ECO:0000313" key="5">
    <source>
        <dbReference type="Proteomes" id="UP000803884"/>
    </source>
</evidence>
<dbReference type="EMBL" id="JAAQHG020000016">
    <property type="protein sequence ID" value="KAL1585947.1"/>
    <property type="molecule type" value="Genomic_DNA"/>
</dbReference>
<dbReference type="InterPro" id="IPR008030">
    <property type="entry name" value="NmrA-like"/>
</dbReference>
<dbReference type="GeneID" id="96006338"/>
<dbReference type="InterPro" id="IPR045312">
    <property type="entry name" value="PCBER-like"/>
</dbReference>
<protein>
    <recommendedName>
        <fullName evidence="3">NmrA-like domain-containing protein</fullName>
    </recommendedName>
</protein>
<dbReference type="SUPFAM" id="SSF51735">
    <property type="entry name" value="NAD(P)-binding Rossmann-fold domains"/>
    <property type="match status" value="1"/>
</dbReference>
<evidence type="ECO:0000313" key="4">
    <source>
        <dbReference type="EMBL" id="KAL1585947.1"/>
    </source>
</evidence>
<keyword evidence="2" id="KW-0560">Oxidoreductase</keyword>
<dbReference type="PANTHER" id="PTHR47706">
    <property type="entry name" value="NMRA-LIKE FAMILY PROTEIN"/>
    <property type="match status" value="1"/>
</dbReference>
<keyword evidence="1" id="KW-0521">NADP</keyword>
<dbReference type="RefSeq" id="XP_069229052.1">
    <property type="nucleotide sequence ID" value="XM_069373500.1"/>
</dbReference>
<sequence>MAYQKVAISGATGNLGPTIVKALVDSNFEVTVLSQSGKTSGLPSTVKVTKVDYSSHDSIVEALKGNDAYVSAVPQHDSQPALIDAAIAAGGKKLTQDYLHQKSSHISWTVINTGLFLDWGIQVGVWANFKGPTRVYDSGNDRHSTTTLADIGKAVVGVLKHPEETHNRAVYVQSAALSQNELIEIIRKVKPNTTVEAQDASTKQLLEDSYKQLEQGGKQIGAAMFGFIVVSIFDSEYGNLWGDKNDNELLGIKTKSSKEIEELVASL</sequence>
<dbReference type="InterPro" id="IPR051609">
    <property type="entry name" value="NmrA/Isoflavone_reductase-like"/>
</dbReference>
<reference evidence="4 5" key="1">
    <citation type="journal article" date="2020" name="Microbiol. Resour. Announc.">
        <title>Draft Genome Sequence of a Cladosporium Species Isolated from the Mesophotic Ascidian Didemnum maculosum.</title>
        <authorList>
            <person name="Gioti A."/>
            <person name="Siaperas R."/>
            <person name="Nikolaivits E."/>
            <person name="Le Goff G."/>
            <person name="Ouazzani J."/>
            <person name="Kotoulas G."/>
            <person name="Topakas E."/>
        </authorList>
    </citation>
    <scope>NUCLEOTIDE SEQUENCE [LARGE SCALE GENOMIC DNA]</scope>
    <source>
        <strain evidence="4 5">TM138-S3</strain>
    </source>
</reference>
<dbReference type="Pfam" id="PF05368">
    <property type="entry name" value="NmrA"/>
    <property type="match status" value="1"/>
</dbReference>
<organism evidence="4 5">
    <name type="scientific">Cladosporium halotolerans</name>
    <dbReference type="NCBI Taxonomy" id="1052096"/>
    <lineage>
        <taxon>Eukaryota</taxon>
        <taxon>Fungi</taxon>
        <taxon>Dikarya</taxon>
        <taxon>Ascomycota</taxon>
        <taxon>Pezizomycotina</taxon>
        <taxon>Dothideomycetes</taxon>
        <taxon>Dothideomycetidae</taxon>
        <taxon>Cladosporiales</taxon>
        <taxon>Cladosporiaceae</taxon>
        <taxon>Cladosporium</taxon>
    </lineage>
</organism>
<evidence type="ECO:0000256" key="2">
    <source>
        <dbReference type="ARBA" id="ARBA00023002"/>
    </source>
</evidence>
<accession>A0AB34KPA1</accession>
<dbReference type="Gene3D" id="3.40.50.720">
    <property type="entry name" value="NAD(P)-binding Rossmann-like Domain"/>
    <property type="match status" value="2"/>
</dbReference>
<gene>
    <name evidence="4" type="ORF">WHR41_04894</name>
</gene>
<name>A0AB34KPA1_9PEZI</name>
<comment type="caution">
    <text evidence="4">The sequence shown here is derived from an EMBL/GenBank/DDBJ whole genome shotgun (WGS) entry which is preliminary data.</text>
</comment>
<evidence type="ECO:0000256" key="1">
    <source>
        <dbReference type="ARBA" id="ARBA00022857"/>
    </source>
</evidence>
<feature type="domain" description="NmrA-like" evidence="3">
    <location>
        <begin position="4"/>
        <end position="92"/>
    </location>
</feature>
<dbReference type="Proteomes" id="UP000803884">
    <property type="component" value="Unassembled WGS sequence"/>
</dbReference>
<dbReference type="PANTHER" id="PTHR47706:SF1">
    <property type="entry name" value="CIPA-LIKE, PUTATIVE (AFU_ORTHOLOGUE AFUA_1G12460)-RELATED"/>
    <property type="match status" value="1"/>
</dbReference>
<dbReference type="InterPro" id="IPR036291">
    <property type="entry name" value="NAD(P)-bd_dom_sf"/>
</dbReference>
<dbReference type="AlphaFoldDB" id="A0AB34KPA1"/>
<keyword evidence="5" id="KW-1185">Reference proteome</keyword>
<evidence type="ECO:0000259" key="3">
    <source>
        <dbReference type="Pfam" id="PF05368"/>
    </source>
</evidence>
<dbReference type="CDD" id="cd05259">
    <property type="entry name" value="PCBER_SDR_a"/>
    <property type="match status" value="1"/>
</dbReference>